<dbReference type="Pfam" id="PF13585">
    <property type="entry name" value="CHU_C"/>
    <property type="match status" value="1"/>
</dbReference>
<dbReference type="InterPro" id="IPR026341">
    <property type="entry name" value="T9SS_type_B"/>
</dbReference>
<dbReference type="InterPro" id="IPR025667">
    <property type="entry name" value="SprB_repeat"/>
</dbReference>
<dbReference type="NCBIfam" id="TIGR04131">
    <property type="entry name" value="Bac_Flav_CTERM"/>
    <property type="match status" value="1"/>
</dbReference>
<evidence type="ECO:0000256" key="1">
    <source>
        <dbReference type="SAM" id="SignalP"/>
    </source>
</evidence>
<dbReference type="Pfam" id="PF13573">
    <property type="entry name" value="SprB"/>
    <property type="match status" value="2"/>
</dbReference>
<sequence>MRVPLPSRLLARCAALGILLLHFIPPAIAQTPLFTAPDTVCVGDPIQVSDVSTASTYFWNFCSGGFYNTPTGTNLGNPGQYLLSPVFSVTAKEGNNFYGFVSNNEGRLVKLNFGNSLLNTPTAINWNNCNGAVPNHAEGLQLAKDATGWHILLVGGTAETTPQIVRIDLGPSLASDDVPTSSSGANVWGNIGNLAYPVDFYMFSDNGHWYGFTTNFENNTITRFDFGSDFSVMPVGTNLGTIGGLNNPTGICAIQDEGNWYVYVTNEADGTITRMDFGTSLLNTPTAVNLPNPSGVLHKPRDLTIIHDCGGTFGLVVNNESNDIARIRLDKGVQGPITGETLGSLGNLSFPHSISTLFREGTSLYSFITNVSNHTMSAIVFSPCTESSIASSNVATPPAFSYNKAGTYTVNVLMDELLTTQRTFCKNIVVLDPPVVPLTDQIICPGTQTTLDATAAGTTNRYLWNNNAETPSITVSSGDYSVAVFNGGCTTEQPVAVTEYPALLLSAEVQSLDCKHLTGSLQLQASGGTAPYEYFLDNVSQPGATIDPLPPGTYKVHILDTKGCVTQDVDYTIDQLADILKTTASSNNVTCAMGSDGGITVQLTSGEPPLSYAIDGGAFQASNSWNNLAAGPHQVVTKSDYCYDTLQVTIQEPAPVALRATSTDEACGDGRGSVLWDPQGGTAPYTVYWNGDVMDSNEVMNLSAGTYPIRITDVNGCGEDTAVVVVNNNTERINILTRDTTINIGESVPLVAENNAPDFQWIPATGLSCDICATTIATPLQPTTYVLETLTGKNCITKDTVKINLSYNERLIIPNAFSPNGDGQNDIFMPSSLGIANYHLSIYNRWGNLLFDSLSPKLGWDGTVNGRRCDIGSYVYMIQYSFFSAQDKKLLRKGTVTLVK</sequence>
<evidence type="ECO:0000313" key="2">
    <source>
        <dbReference type="EMBL" id="SCC41208.1"/>
    </source>
</evidence>
<dbReference type="RefSeq" id="WP_089712555.1">
    <property type="nucleotide sequence ID" value="NZ_FMAR01000008.1"/>
</dbReference>
<keyword evidence="1" id="KW-0732">Signal</keyword>
<accession>A0A1C4ECA0</accession>
<name>A0A1C4ECA0_9BACT</name>
<dbReference type="SUPFAM" id="SSF50956">
    <property type="entry name" value="Thermostable phytase (3-phytase)"/>
    <property type="match status" value="1"/>
</dbReference>
<protein>
    <submittedName>
        <fullName evidence="2">Gliding motility-associated C-terminal domain-containing protein</fullName>
    </submittedName>
</protein>
<reference evidence="2 3" key="1">
    <citation type="submission" date="2016-08" db="EMBL/GenBank/DDBJ databases">
        <authorList>
            <person name="Seilhamer J.J."/>
        </authorList>
    </citation>
    <scope>NUCLEOTIDE SEQUENCE [LARGE SCALE GENOMIC DNA]</scope>
    <source>
        <strain evidence="2 3">A37T2</strain>
    </source>
</reference>
<dbReference type="EMBL" id="FMAR01000008">
    <property type="protein sequence ID" value="SCC41208.1"/>
    <property type="molecule type" value="Genomic_DNA"/>
</dbReference>
<gene>
    <name evidence="2" type="ORF">GA0116948_1088</name>
</gene>
<feature type="chain" id="PRO_5008691136" evidence="1">
    <location>
        <begin position="30"/>
        <end position="900"/>
    </location>
</feature>
<evidence type="ECO:0000313" key="3">
    <source>
        <dbReference type="Proteomes" id="UP000242818"/>
    </source>
</evidence>
<keyword evidence="3" id="KW-1185">Reference proteome</keyword>
<feature type="signal peptide" evidence="1">
    <location>
        <begin position="1"/>
        <end position="29"/>
    </location>
</feature>
<dbReference type="OrthoDB" id="603322at2"/>
<dbReference type="Proteomes" id="UP000242818">
    <property type="component" value="Unassembled WGS sequence"/>
</dbReference>
<dbReference type="STRING" id="1335309.GA0116948_1088"/>
<organism evidence="2 3">
    <name type="scientific">Chitinophaga costaii</name>
    <dbReference type="NCBI Taxonomy" id="1335309"/>
    <lineage>
        <taxon>Bacteria</taxon>
        <taxon>Pseudomonadati</taxon>
        <taxon>Bacteroidota</taxon>
        <taxon>Chitinophagia</taxon>
        <taxon>Chitinophagales</taxon>
        <taxon>Chitinophagaceae</taxon>
        <taxon>Chitinophaga</taxon>
    </lineage>
</organism>
<dbReference type="Gene3D" id="2.60.40.740">
    <property type="match status" value="2"/>
</dbReference>
<proteinExistence type="predicted"/>
<dbReference type="AlphaFoldDB" id="A0A1C4ECA0"/>